<dbReference type="eggNOG" id="ENOG50328WR">
    <property type="taxonomic scope" value="Bacteria"/>
</dbReference>
<sequence length="227" mass="25165">MQREFARFVEEPTRANYLAARAALLAKSPIPVDATDLAHLGAMLDAGEYDEALARLELLPPSAAISPRVHFLAAEAAEATGDDENVELERYLFVICLQAMLATGSGTSAEPYQVCHPSDEYDLLEVLELTPAAQRLEEYEGRLFDVLLCTTGREVWFDMSHRLGLPGSKKRMTTPPRRRARVRVVRPDAGHRRGASTAVKSPRTAKTARKTSVSPRKRVTRLEHDDA</sequence>
<dbReference type="OrthoDB" id="3781280at2"/>
<dbReference type="HOGENOM" id="CLU_1218861_0_0_0"/>
<organism evidence="2 3">
    <name type="scientific">Pirellula staleyi (strain ATCC 27377 / DSM 6068 / ICPB 4128)</name>
    <name type="common">Pirella staleyi</name>
    <dbReference type="NCBI Taxonomy" id="530564"/>
    <lineage>
        <taxon>Bacteria</taxon>
        <taxon>Pseudomonadati</taxon>
        <taxon>Planctomycetota</taxon>
        <taxon>Planctomycetia</taxon>
        <taxon>Pirellulales</taxon>
        <taxon>Pirellulaceae</taxon>
        <taxon>Pirellula</taxon>
    </lineage>
</organism>
<gene>
    <name evidence="2" type="ordered locus">Psta_3035</name>
</gene>
<dbReference type="Proteomes" id="UP000001887">
    <property type="component" value="Chromosome"/>
</dbReference>
<name>D2R9F0_PIRSD</name>
<keyword evidence="3" id="KW-1185">Reference proteome</keyword>
<evidence type="ECO:0008006" key="4">
    <source>
        <dbReference type="Google" id="ProtNLM"/>
    </source>
</evidence>
<reference evidence="2 3" key="1">
    <citation type="journal article" date="2009" name="Stand. Genomic Sci.">
        <title>Complete genome sequence of Pirellula staleyi type strain (ATCC 27377).</title>
        <authorList>
            <person name="Clum A."/>
            <person name="Tindall B.J."/>
            <person name="Sikorski J."/>
            <person name="Ivanova N."/>
            <person name="Mavrommatis K."/>
            <person name="Lucas S."/>
            <person name="Glavina del Rio T."/>
            <person name="Nolan M."/>
            <person name="Chen F."/>
            <person name="Tice H."/>
            <person name="Pitluck S."/>
            <person name="Cheng J.F."/>
            <person name="Chertkov O."/>
            <person name="Brettin T."/>
            <person name="Han C."/>
            <person name="Detter J.C."/>
            <person name="Kuske C."/>
            <person name="Bruce D."/>
            <person name="Goodwin L."/>
            <person name="Ovchinikova G."/>
            <person name="Pati A."/>
            <person name="Mikhailova N."/>
            <person name="Chen A."/>
            <person name="Palaniappan K."/>
            <person name="Land M."/>
            <person name="Hauser L."/>
            <person name="Chang Y.J."/>
            <person name="Jeffries C.D."/>
            <person name="Chain P."/>
            <person name="Rohde M."/>
            <person name="Goker M."/>
            <person name="Bristow J."/>
            <person name="Eisen J.A."/>
            <person name="Markowitz V."/>
            <person name="Hugenholtz P."/>
            <person name="Kyrpides N.C."/>
            <person name="Klenk H.P."/>
            <person name="Lapidus A."/>
        </authorList>
    </citation>
    <scope>NUCLEOTIDE SEQUENCE [LARGE SCALE GENOMIC DNA]</scope>
    <source>
        <strain evidence="3">ATCC 27377 / DSM 6068 / ICPB 4128</strain>
    </source>
</reference>
<evidence type="ECO:0000313" key="2">
    <source>
        <dbReference type="EMBL" id="ADB17700.1"/>
    </source>
</evidence>
<dbReference type="AlphaFoldDB" id="D2R9F0"/>
<evidence type="ECO:0000256" key="1">
    <source>
        <dbReference type="SAM" id="MobiDB-lite"/>
    </source>
</evidence>
<proteinExistence type="predicted"/>
<protein>
    <recommendedName>
        <fullName evidence="4">DUF4919 domain-containing protein</fullName>
    </recommendedName>
</protein>
<dbReference type="EMBL" id="CP001848">
    <property type="protein sequence ID" value="ADB17700.1"/>
    <property type="molecule type" value="Genomic_DNA"/>
</dbReference>
<feature type="region of interest" description="Disordered" evidence="1">
    <location>
        <begin position="186"/>
        <end position="227"/>
    </location>
</feature>
<dbReference type="KEGG" id="psl:Psta_3035"/>
<accession>D2R9F0</accession>
<evidence type="ECO:0000313" key="3">
    <source>
        <dbReference type="Proteomes" id="UP000001887"/>
    </source>
</evidence>